<gene>
    <name evidence="1" type="ORF">TSPI_03030</name>
</gene>
<name>A0ABR3K3P2_TRISP</name>
<proteinExistence type="predicted"/>
<evidence type="ECO:0000313" key="2">
    <source>
        <dbReference type="Proteomes" id="UP001558632"/>
    </source>
</evidence>
<keyword evidence="2" id="KW-1185">Reference proteome</keyword>
<comment type="caution">
    <text evidence="1">The sequence shown here is derived from an EMBL/GenBank/DDBJ whole genome shotgun (WGS) entry which is preliminary data.</text>
</comment>
<protein>
    <submittedName>
        <fullName evidence="1">Fumigaclavine A dimethylallyltransferase easL</fullName>
    </submittedName>
</protein>
<sequence>MFLQKRFTCACPETSKQKIVLLLELAAKKYGRQLKQINLDSTWFTATERQMLVFSIAALFRKINDRLSMKNGMKLSEGRYPPGKLRHLSF</sequence>
<organism evidence="1 2">
    <name type="scientific">Trichinella spiralis</name>
    <name type="common">Trichina worm</name>
    <dbReference type="NCBI Taxonomy" id="6334"/>
    <lineage>
        <taxon>Eukaryota</taxon>
        <taxon>Metazoa</taxon>
        <taxon>Ecdysozoa</taxon>
        <taxon>Nematoda</taxon>
        <taxon>Enoplea</taxon>
        <taxon>Dorylaimia</taxon>
        <taxon>Trichinellida</taxon>
        <taxon>Trichinellidae</taxon>
        <taxon>Trichinella</taxon>
    </lineage>
</organism>
<reference evidence="1 2" key="1">
    <citation type="submission" date="2024-07" db="EMBL/GenBank/DDBJ databases">
        <title>Enhanced genomic and transcriptomic resources for Trichinella pseudospiralis and T. spiralis underpin the discovery of pronounced molecular differences between stages and species.</title>
        <authorList>
            <person name="Pasi K.K."/>
            <person name="La Rosa G."/>
            <person name="Gomez-Morales M.A."/>
            <person name="Tosini F."/>
            <person name="Sumanam S."/>
            <person name="Young N.D."/>
            <person name="Chang B.C."/>
            <person name="Robin G.B."/>
        </authorList>
    </citation>
    <scope>NUCLEOTIDE SEQUENCE [LARGE SCALE GENOMIC DNA]</scope>
    <source>
        <strain evidence="1">ISS534</strain>
    </source>
</reference>
<dbReference type="Proteomes" id="UP001558632">
    <property type="component" value="Unassembled WGS sequence"/>
</dbReference>
<accession>A0ABR3K3P2</accession>
<dbReference type="EMBL" id="JBEUSY010000528">
    <property type="protein sequence ID" value="KAL1227911.1"/>
    <property type="molecule type" value="Genomic_DNA"/>
</dbReference>
<evidence type="ECO:0000313" key="1">
    <source>
        <dbReference type="EMBL" id="KAL1227911.1"/>
    </source>
</evidence>